<evidence type="ECO:0000313" key="2">
    <source>
        <dbReference type="Proteomes" id="UP001488838"/>
    </source>
</evidence>
<feature type="non-terminal residue" evidence="1">
    <location>
        <position position="250"/>
    </location>
</feature>
<keyword evidence="2" id="KW-1185">Reference proteome</keyword>
<evidence type="ECO:0000313" key="1">
    <source>
        <dbReference type="EMBL" id="KAK7832697.1"/>
    </source>
</evidence>
<dbReference type="AlphaFoldDB" id="A0AAW0K099"/>
<organism evidence="1 2">
    <name type="scientific">Myodes glareolus</name>
    <name type="common">Bank vole</name>
    <name type="synonym">Clethrionomys glareolus</name>
    <dbReference type="NCBI Taxonomy" id="447135"/>
    <lineage>
        <taxon>Eukaryota</taxon>
        <taxon>Metazoa</taxon>
        <taxon>Chordata</taxon>
        <taxon>Craniata</taxon>
        <taxon>Vertebrata</taxon>
        <taxon>Euteleostomi</taxon>
        <taxon>Mammalia</taxon>
        <taxon>Eutheria</taxon>
        <taxon>Euarchontoglires</taxon>
        <taxon>Glires</taxon>
        <taxon>Rodentia</taxon>
        <taxon>Myomorpha</taxon>
        <taxon>Muroidea</taxon>
        <taxon>Cricetidae</taxon>
        <taxon>Arvicolinae</taxon>
        <taxon>Myodes</taxon>
    </lineage>
</organism>
<name>A0AAW0K099_MYOGA</name>
<accession>A0AAW0K099</accession>
<comment type="caution">
    <text evidence="1">The sequence shown here is derived from an EMBL/GenBank/DDBJ whole genome shotgun (WGS) entry which is preliminary data.</text>
</comment>
<gene>
    <name evidence="1" type="ORF">U0070_026893</name>
</gene>
<sequence>MPRWYSRPQAASSSFHEPLEVPPGYASVSAVVLTIHSLLWRRCLPECLSGELGQYREPAAHLTEAGNSELPSAMPSGGLVSTLHGDGQKEVERGGLAFLCLDLEKMLLGVVLGRIQELAMHLMQGGLNQQSSGPGSQSAGVQTALESAGLGGDSEHRLKSSFQNVQRLRKEMRTLTAYMPKASLAGFGIWPVPLGAQSGDDMYHSDFTVLNYGRISRQSQGPAVLEPACPRMLCQMSTMQNLVNARKDEG</sequence>
<dbReference type="EMBL" id="JBBHLL010000009">
    <property type="protein sequence ID" value="KAK7832697.1"/>
    <property type="molecule type" value="Genomic_DNA"/>
</dbReference>
<proteinExistence type="predicted"/>
<reference evidence="1 2" key="1">
    <citation type="journal article" date="2023" name="bioRxiv">
        <title>Conserved and derived expression patterns and positive selection on dental genes reveal complex evolutionary context of ever-growing rodent molars.</title>
        <authorList>
            <person name="Calamari Z.T."/>
            <person name="Song A."/>
            <person name="Cohen E."/>
            <person name="Akter M."/>
            <person name="Roy R.D."/>
            <person name="Hallikas O."/>
            <person name="Christensen M.M."/>
            <person name="Li P."/>
            <person name="Marangoni P."/>
            <person name="Jernvall J."/>
            <person name="Klein O.D."/>
        </authorList>
    </citation>
    <scope>NUCLEOTIDE SEQUENCE [LARGE SCALE GENOMIC DNA]</scope>
    <source>
        <strain evidence="1">V071</strain>
    </source>
</reference>
<protein>
    <submittedName>
        <fullName evidence="1">Uncharacterized protein</fullName>
    </submittedName>
</protein>
<dbReference type="Proteomes" id="UP001488838">
    <property type="component" value="Unassembled WGS sequence"/>
</dbReference>